<evidence type="ECO:0000313" key="13">
    <source>
        <dbReference type="EMBL" id="SHF13412.1"/>
    </source>
</evidence>
<dbReference type="CDD" id="cd05400">
    <property type="entry name" value="NT_2-5OAS_ClassI-CCAase"/>
    <property type="match status" value="1"/>
</dbReference>
<evidence type="ECO:0000256" key="5">
    <source>
        <dbReference type="ARBA" id="ARBA00022840"/>
    </source>
</evidence>
<keyword evidence="8" id="KW-0051">Antiviral defense</keyword>
<dbReference type="GO" id="GO:0016779">
    <property type="term" value="F:nucleotidyltransferase activity"/>
    <property type="evidence" value="ECO:0007669"/>
    <property type="project" value="UniProtKB-KW"/>
</dbReference>
<dbReference type="OrthoDB" id="7572058at2"/>
<accession>A0A1M4Z6L1</accession>
<evidence type="ECO:0000256" key="4">
    <source>
        <dbReference type="ARBA" id="ARBA00022741"/>
    </source>
</evidence>
<dbReference type="GO" id="GO:0046872">
    <property type="term" value="F:metal ion binding"/>
    <property type="evidence" value="ECO:0007669"/>
    <property type="project" value="UniProtKB-KW"/>
</dbReference>
<dbReference type="GO" id="GO:0005524">
    <property type="term" value="F:ATP binding"/>
    <property type="evidence" value="ECO:0007669"/>
    <property type="project" value="UniProtKB-KW"/>
</dbReference>
<dbReference type="GO" id="GO:0009117">
    <property type="term" value="P:nucleotide metabolic process"/>
    <property type="evidence" value="ECO:0007669"/>
    <property type="project" value="UniProtKB-KW"/>
</dbReference>
<dbReference type="InterPro" id="IPR048445">
    <property type="entry name" value="DncV-like_NTFase"/>
</dbReference>
<comment type="catalytic activity">
    <reaction evidence="10">
        <text>GTP + ATP = 3',3'-cGAMP + 2 diphosphate</text>
        <dbReference type="Rhea" id="RHEA:35647"/>
        <dbReference type="ChEBI" id="CHEBI:30616"/>
        <dbReference type="ChEBI" id="CHEBI:33019"/>
        <dbReference type="ChEBI" id="CHEBI:37565"/>
        <dbReference type="ChEBI" id="CHEBI:71501"/>
    </reaction>
    <physiologicalReaction direction="left-to-right" evidence="10">
        <dbReference type="Rhea" id="RHEA:35648"/>
    </physiologicalReaction>
</comment>
<evidence type="ECO:0000313" key="14">
    <source>
        <dbReference type="Proteomes" id="UP000184128"/>
    </source>
</evidence>
<name>A0A1M4Z6L1_9LACT</name>
<keyword evidence="14" id="KW-1185">Reference proteome</keyword>
<keyword evidence="4" id="KW-0547">Nucleotide-binding</keyword>
<feature type="domain" description="Adenylyl/Guanylyl and SMODS C-terminal sensor" evidence="11">
    <location>
        <begin position="327"/>
        <end position="456"/>
    </location>
</feature>
<keyword evidence="2" id="KW-0548">Nucleotidyltransferase</keyword>
<keyword evidence="7" id="KW-0546">Nucleotide metabolism</keyword>
<protein>
    <recommendedName>
        <fullName evidence="9">Cyclic GMP-AMP synthase</fullName>
    </recommendedName>
</protein>
<proteinExistence type="predicted"/>
<dbReference type="InterPro" id="IPR040511">
    <property type="entry name" value="AGS_C"/>
</dbReference>
<gene>
    <name evidence="13" type="ORF">SAMN02745249_01878</name>
</gene>
<dbReference type="STRING" id="1121025.SAMN02745249_01878"/>
<organism evidence="13 14">
    <name type="scientific">Atopostipes suicloacalis DSM 15692</name>
    <dbReference type="NCBI Taxonomy" id="1121025"/>
    <lineage>
        <taxon>Bacteria</taxon>
        <taxon>Bacillati</taxon>
        <taxon>Bacillota</taxon>
        <taxon>Bacilli</taxon>
        <taxon>Lactobacillales</taxon>
        <taxon>Carnobacteriaceae</taxon>
        <taxon>Atopostipes</taxon>
    </lineage>
</organism>
<sequence length="459" mass="53768">MYDCSKEFNKFYRTEVVLPAKEQNELRQKRKLNIKRLKDGLLEYNDEKKKDYKISEERIQGSMAMHTITQNDENDYDIDVGIVFESDNLDDLGPLATRNIVADALERKTKQFAEVPDVKTSCVRLMYSSKGYHVDFAVFKRYKKNSWNDEYIYEHAGAEWSIRHLKALEEWFNDEIKNSGDDLRKITRLSKMFCKSRDSWKNMPSGLIQTIVCNENLSTGSLRLDEIFYHTMKSIVNRLNIYLEVYAPVDNRRPLVTRETDYQRMKNWKNRLDSSLANLDILFDTECTYKDALNAWAQFFNHSYWNELYSSTINESFSMDKAYDFDDTEEFIEDLYPIYEQYDVTIDCKVSGNGFSAMPILDYLDKLGLRSKKFIPHNFSIKCKIGYTNCPSYDKILWKVLNVGSEAERRNDIRGQIIDKGNEITENSKFFGEHYIECYLIKNGICVAIGHVDVPIGGN</sequence>
<dbReference type="Pfam" id="PF21654">
    <property type="entry name" value="DncV-like_NTFase"/>
    <property type="match status" value="1"/>
</dbReference>
<evidence type="ECO:0000256" key="6">
    <source>
        <dbReference type="ARBA" id="ARBA00022842"/>
    </source>
</evidence>
<dbReference type="RefSeq" id="WP_073298566.1">
    <property type="nucleotide sequence ID" value="NZ_FQUF01000035.1"/>
</dbReference>
<keyword evidence="3" id="KW-0479">Metal-binding</keyword>
<dbReference type="Proteomes" id="UP000184128">
    <property type="component" value="Unassembled WGS sequence"/>
</dbReference>
<feature type="domain" description="Cyclic GMP-AMP synthase DncV-like nucleotidyltransferase" evidence="12">
    <location>
        <begin position="58"/>
        <end position="139"/>
    </location>
</feature>
<dbReference type="GO" id="GO:0051607">
    <property type="term" value="P:defense response to virus"/>
    <property type="evidence" value="ECO:0007669"/>
    <property type="project" value="UniProtKB-KW"/>
</dbReference>
<keyword evidence="6" id="KW-0460">Magnesium</keyword>
<evidence type="ECO:0000256" key="10">
    <source>
        <dbReference type="ARBA" id="ARBA00048304"/>
    </source>
</evidence>
<keyword evidence="5" id="KW-0067">ATP-binding</keyword>
<evidence type="ECO:0000256" key="1">
    <source>
        <dbReference type="ARBA" id="ARBA00022679"/>
    </source>
</evidence>
<keyword evidence="1" id="KW-0808">Transferase</keyword>
<evidence type="ECO:0000256" key="2">
    <source>
        <dbReference type="ARBA" id="ARBA00022695"/>
    </source>
</evidence>
<evidence type="ECO:0000256" key="3">
    <source>
        <dbReference type="ARBA" id="ARBA00022723"/>
    </source>
</evidence>
<dbReference type="Pfam" id="PF18134">
    <property type="entry name" value="AGS_C"/>
    <property type="match status" value="1"/>
</dbReference>
<evidence type="ECO:0000259" key="11">
    <source>
        <dbReference type="Pfam" id="PF18134"/>
    </source>
</evidence>
<evidence type="ECO:0000256" key="9">
    <source>
        <dbReference type="ARBA" id="ARBA00044145"/>
    </source>
</evidence>
<reference evidence="13 14" key="1">
    <citation type="submission" date="2016-11" db="EMBL/GenBank/DDBJ databases">
        <authorList>
            <person name="Jaros S."/>
            <person name="Januszkiewicz K."/>
            <person name="Wedrychowicz H."/>
        </authorList>
    </citation>
    <scope>NUCLEOTIDE SEQUENCE [LARGE SCALE GENOMIC DNA]</scope>
    <source>
        <strain evidence="13 14">DSM 15692</strain>
    </source>
</reference>
<dbReference type="AlphaFoldDB" id="A0A1M4Z6L1"/>
<evidence type="ECO:0000259" key="12">
    <source>
        <dbReference type="Pfam" id="PF21654"/>
    </source>
</evidence>
<dbReference type="EMBL" id="FQUF01000035">
    <property type="protein sequence ID" value="SHF13412.1"/>
    <property type="molecule type" value="Genomic_DNA"/>
</dbReference>
<evidence type="ECO:0000256" key="7">
    <source>
        <dbReference type="ARBA" id="ARBA00023080"/>
    </source>
</evidence>
<evidence type="ECO:0000256" key="8">
    <source>
        <dbReference type="ARBA" id="ARBA00023118"/>
    </source>
</evidence>
<dbReference type="InterPro" id="IPR006116">
    <property type="entry name" value="NT_2-5OAS_ClassI-CCAase"/>
</dbReference>